<feature type="region of interest" description="Disordered" evidence="1">
    <location>
        <begin position="43"/>
        <end position="63"/>
    </location>
</feature>
<evidence type="ECO:0000256" key="1">
    <source>
        <dbReference type="SAM" id="MobiDB-lite"/>
    </source>
</evidence>
<feature type="compositionally biased region" description="Basic and acidic residues" evidence="1">
    <location>
        <begin position="46"/>
        <end position="59"/>
    </location>
</feature>
<keyword evidence="3" id="KW-1185">Reference proteome</keyword>
<name>A0A9E7GHC2_9LILI</name>
<dbReference type="AlphaFoldDB" id="A0A9E7GHC2"/>
<evidence type="ECO:0000313" key="3">
    <source>
        <dbReference type="Proteomes" id="UP001055439"/>
    </source>
</evidence>
<proteinExistence type="predicted"/>
<sequence>MLRLSLRSSFRDRGPRPRSGLPTDRLVSRSCRCPETSIVLWSTSPRSHDSREVPNHDAPHQAMDGPMVTLEMLREVGTAFSSIRSLKAKKEGNKKKRLYIQETRSHRSAYQLY</sequence>
<protein>
    <submittedName>
        <fullName evidence="2">Uncharacterized protein</fullName>
    </submittedName>
</protein>
<feature type="region of interest" description="Disordered" evidence="1">
    <location>
        <begin position="1"/>
        <end position="26"/>
    </location>
</feature>
<organism evidence="2 3">
    <name type="scientific">Musa troglodytarum</name>
    <name type="common">fe'i banana</name>
    <dbReference type="NCBI Taxonomy" id="320322"/>
    <lineage>
        <taxon>Eukaryota</taxon>
        <taxon>Viridiplantae</taxon>
        <taxon>Streptophyta</taxon>
        <taxon>Embryophyta</taxon>
        <taxon>Tracheophyta</taxon>
        <taxon>Spermatophyta</taxon>
        <taxon>Magnoliopsida</taxon>
        <taxon>Liliopsida</taxon>
        <taxon>Zingiberales</taxon>
        <taxon>Musaceae</taxon>
        <taxon>Musa</taxon>
    </lineage>
</organism>
<dbReference type="EMBL" id="CP097509">
    <property type="protein sequence ID" value="URE15116.1"/>
    <property type="molecule type" value="Genomic_DNA"/>
</dbReference>
<reference evidence="2" key="1">
    <citation type="submission" date="2022-05" db="EMBL/GenBank/DDBJ databases">
        <title>The Musa troglodytarum L. genome provides insights into the mechanism of non-climacteric behaviour and enrichment of carotenoids.</title>
        <authorList>
            <person name="Wang J."/>
        </authorList>
    </citation>
    <scope>NUCLEOTIDE SEQUENCE</scope>
    <source>
        <tissue evidence="2">Leaf</tissue>
    </source>
</reference>
<dbReference type="Proteomes" id="UP001055439">
    <property type="component" value="Chromosome 7"/>
</dbReference>
<accession>A0A9E7GHC2</accession>
<dbReference type="OrthoDB" id="5839at2759"/>
<gene>
    <name evidence="2" type="ORF">MUK42_11154</name>
</gene>
<evidence type="ECO:0000313" key="2">
    <source>
        <dbReference type="EMBL" id="URE15116.1"/>
    </source>
</evidence>